<dbReference type="EMBL" id="CAJNOE010007369">
    <property type="protein sequence ID" value="CAF1527565.1"/>
    <property type="molecule type" value="Genomic_DNA"/>
</dbReference>
<gene>
    <name evidence="2" type="ORF">IZO911_LOCUS46049</name>
</gene>
<organism evidence="2 3">
    <name type="scientific">Adineta steineri</name>
    <dbReference type="NCBI Taxonomy" id="433720"/>
    <lineage>
        <taxon>Eukaryota</taxon>
        <taxon>Metazoa</taxon>
        <taxon>Spiralia</taxon>
        <taxon>Gnathifera</taxon>
        <taxon>Rotifera</taxon>
        <taxon>Eurotatoria</taxon>
        <taxon>Bdelloidea</taxon>
        <taxon>Adinetida</taxon>
        <taxon>Adinetidae</taxon>
        <taxon>Adineta</taxon>
    </lineage>
</organism>
<feature type="non-terminal residue" evidence="2">
    <location>
        <position position="1"/>
    </location>
</feature>
<protein>
    <submittedName>
        <fullName evidence="2">Uncharacterized protein</fullName>
    </submittedName>
</protein>
<evidence type="ECO:0000313" key="3">
    <source>
        <dbReference type="Proteomes" id="UP000663860"/>
    </source>
</evidence>
<accession>A0A815VFL7</accession>
<evidence type="ECO:0000256" key="1">
    <source>
        <dbReference type="SAM" id="MobiDB-lite"/>
    </source>
</evidence>
<name>A0A815VFL7_9BILA</name>
<feature type="region of interest" description="Disordered" evidence="1">
    <location>
        <begin position="1"/>
        <end position="25"/>
    </location>
</feature>
<sequence length="25" mass="2817">DNTAGGGRFNQQQRAQEQGQRKREG</sequence>
<proteinExistence type="predicted"/>
<dbReference type="AlphaFoldDB" id="A0A815VFL7"/>
<comment type="caution">
    <text evidence="2">The sequence shown here is derived from an EMBL/GenBank/DDBJ whole genome shotgun (WGS) entry which is preliminary data.</text>
</comment>
<feature type="compositionally biased region" description="Low complexity" evidence="1">
    <location>
        <begin position="9"/>
        <end position="18"/>
    </location>
</feature>
<evidence type="ECO:0000313" key="2">
    <source>
        <dbReference type="EMBL" id="CAF1527565.1"/>
    </source>
</evidence>
<dbReference type="Proteomes" id="UP000663860">
    <property type="component" value="Unassembled WGS sequence"/>
</dbReference>
<reference evidence="2" key="1">
    <citation type="submission" date="2021-02" db="EMBL/GenBank/DDBJ databases">
        <authorList>
            <person name="Nowell W R."/>
        </authorList>
    </citation>
    <scope>NUCLEOTIDE SEQUENCE</scope>
</reference>